<dbReference type="SUPFAM" id="SSF56112">
    <property type="entry name" value="Protein kinase-like (PK-like)"/>
    <property type="match status" value="1"/>
</dbReference>
<dbReference type="Proteomes" id="UP001310594">
    <property type="component" value="Unassembled WGS sequence"/>
</dbReference>
<dbReference type="GO" id="GO:0004674">
    <property type="term" value="F:protein serine/threonine kinase activity"/>
    <property type="evidence" value="ECO:0007669"/>
    <property type="project" value="UniProtKB-KW"/>
</dbReference>
<dbReference type="PROSITE" id="PS50011">
    <property type="entry name" value="PROTEIN_KINASE_DOM"/>
    <property type="match status" value="1"/>
</dbReference>
<comment type="caution">
    <text evidence="9">The sequence shown here is derived from an EMBL/GenBank/DDBJ whole genome shotgun (WGS) entry which is preliminary data.</text>
</comment>
<sequence>MLPTPPDSPVFSGLCSPDPRLGQTLAGQFQLTGVLGVGAYGTVYKARDLQSNVEYAVKALNKTGLDPRQKEFQDREIKLHYQSSQHSNVVSMVKILDSPDCTYVVLEYCPEGDLFSKITEDGHYIGDDYKAKCVFLQLLDAVRHCHNNGIYHRDLKPENVLVKDDGWTVKLADFGLATQDRVTADFGCGSTFYMSPECQQSNARPNACYASAPNDVWSLGVILVNLTCGRNPWKRASLDDSTFKAFMRDRNFLRTILPVSDELNFILQRIFEVDPRRRASLDELRDLIVCCSSFTQQATLPSTPPYSPVQEIVRSPLDTPDVADVPSMEPLPGLQYPLPSQAVPPFNTYAAPPTPPGSNECSPQLLPYTYAAKAAAPAVCPPFVGQTGFLPSFPVWSRCGQFVPHFNIPRSTCFWNNVVVY</sequence>
<dbReference type="InterPro" id="IPR045269">
    <property type="entry name" value="Atg1-like"/>
</dbReference>
<dbReference type="GO" id="GO:0034045">
    <property type="term" value="C:phagophore assembly site membrane"/>
    <property type="evidence" value="ECO:0007669"/>
    <property type="project" value="UniProtKB-SubCell"/>
</dbReference>
<dbReference type="AlphaFoldDB" id="A0AAN8A2D4"/>
<keyword evidence="9" id="KW-0808">Transferase</keyword>
<dbReference type="InterPro" id="IPR011009">
    <property type="entry name" value="Kinase-like_dom_sf"/>
</dbReference>
<protein>
    <recommendedName>
        <fullName evidence="5">Autophagy-related protein 1</fullName>
    </recommendedName>
</protein>
<dbReference type="SMART" id="SM00220">
    <property type="entry name" value="S_TKc"/>
    <property type="match status" value="1"/>
</dbReference>
<evidence type="ECO:0000256" key="6">
    <source>
        <dbReference type="PROSITE-ProRule" id="PRU10141"/>
    </source>
</evidence>
<dbReference type="PROSITE" id="PS00108">
    <property type="entry name" value="PROTEIN_KINASE_ST"/>
    <property type="match status" value="1"/>
</dbReference>
<keyword evidence="2 6" id="KW-0547">Nucleotide-binding</keyword>
<dbReference type="Gene3D" id="1.10.510.10">
    <property type="entry name" value="Transferase(Phosphotransferase) domain 1"/>
    <property type="match status" value="1"/>
</dbReference>
<keyword evidence="9" id="KW-0418">Kinase</keyword>
<evidence type="ECO:0000256" key="7">
    <source>
        <dbReference type="RuleBase" id="RU000304"/>
    </source>
</evidence>
<dbReference type="EMBL" id="JAVRQU010000010">
    <property type="protein sequence ID" value="KAK5697970.1"/>
    <property type="molecule type" value="Genomic_DNA"/>
</dbReference>
<dbReference type="InterPro" id="IPR008271">
    <property type="entry name" value="Ser/Thr_kinase_AS"/>
</dbReference>
<keyword evidence="4" id="KW-0072">Autophagy</keyword>
<feature type="domain" description="Protein kinase" evidence="8">
    <location>
        <begin position="29"/>
        <end position="295"/>
    </location>
</feature>
<name>A0AAN8A2D4_9PEZI</name>
<evidence type="ECO:0000256" key="5">
    <source>
        <dbReference type="ARBA" id="ARBA00030237"/>
    </source>
</evidence>
<proteinExistence type="inferred from homology"/>
<dbReference type="GO" id="GO:0006914">
    <property type="term" value="P:autophagy"/>
    <property type="evidence" value="ECO:0007669"/>
    <property type="project" value="UniProtKB-KW"/>
</dbReference>
<evidence type="ECO:0000313" key="9">
    <source>
        <dbReference type="EMBL" id="KAK5697970.1"/>
    </source>
</evidence>
<feature type="binding site" evidence="6">
    <location>
        <position position="58"/>
    </location>
    <ligand>
        <name>ATP</name>
        <dbReference type="ChEBI" id="CHEBI:30616"/>
    </ligand>
</feature>
<dbReference type="GO" id="GO:0005524">
    <property type="term" value="F:ATP binding"/>
    <property type="evidence" value="ECO:0007669"/>
    <property type="project" value="UniProtKB-UniRule"/>
</dbReference>
<evidence type="ECO:0000256" key="3">
    <source>
        <dbReference type="ARBA" id="ARBA00022840"/>
    </source>
</evidence>
<evidence type="ECO:0000256" key="2">
    <source>
        <dbReference type="ARBA" id="ARBA00022741"/>
    </source>
</evidence>
<dbReference type="GO" id="GO:0010506">
    <property type="term" value="P:regulation of autophagy"/>
    <property type="evidence" value="ECO:0007669"/>
    <property type="project" value="InterPro"/>
</dbReference>
<evidence type="ECO:0000256" key="1">
    <source>
        <dbReference type="ARBA" id="ARBA00004623"/>
    </source>
</evidence>
<dbReference type="PANTHER" id="PTHR24348">
    <property type="entry name" value="SERINE/THREONINE-PROTEIN KINASE UNC-51-RELATED"/>
    <property type="match status" value="1"/>
</dbReference>
<keyword evidence="3 6" id="KW-0067">ATP-binding</keyword>
<accession>A0AAN8A2D4</accession>
<evidence type="ECO:0000256" key="4">
    <source>
        <dbReference type="ARBA" id="ARBA00023006"/>
    </source>
</evidence>
<comment type="similarity">
    <text evidence="7">Belongs to the protein kinase superfamily.</text>
</comment>
<evidence type="ECO:0000313" key="10">
    <source>
        <dbReference type="Proteomes" id="UP001310594"/>
    </source>
</evidence>
<dbReference type="InterPro" id="IPR000719">
    <property type="entry name" value="Prot_kinase_dom"/>
</dbReference>
<comment type="subcellular location">
    <subcellularLocation>
        <location evidence="1">Preautophagosomal structure membrane</location>
        <topology evidence="1">Peripheral membrane protein</topology>
    </subcellularLocation>
</comment>
<gene>
    <name evidence="9" type="primary">SKS1</name>
    <name evidence="9" type="ORF">LTR97_006930</name>
</gene>
<reference evidence="9" key="1">
    <citation type="submission" date="2023-08" db="EMBL/GenBank/DDBJ databases">
        <title>Black Yeasts Isolated from many extreme environments.</title>
        <authorList>
            <person name="Coleine C."/>
            <person name="Stajich J.E."/>
            <person name="Selbmann L."/>
        </authorList>
    </citation>
    <scope>NUCLEOTIDE SEQUENCE</scope>
    <source>
        <strain evidence="9">CCFEE 5810</strain>
    </source>
</reference>
<dbReference type="CDD" id="cd13993">
    <property type="entry name" value="STKc_Pat1_like"/>
    <property type="match status" value="1"/>
</dbReference>
<organism evidence="9 10">
    <name type="scientific">Elasticomyces elasticus</name>
    <dbReference type="NCBI Taxonomy" id="574655"/>
    <lineage>
        <taxon>Eukaryota</taxon>
        <taxon>Fungi</taxon>
        <taxon>Dikarya</taxon>
        <taxon>Ascomycota</taxon>
        <taxon>Pezizomycotina</taxon>
        <taxon>Dothideomycetes</taxon>
        <taxon>Dothideomycetidae</taxon>
        <taxon>Mycosphaerellales</taxon>
        <taxon>Teratosphaeriaceae</taxon>
        <taxon>Elasticomyces</taxon>
    </lineage>
</organism>
<evidence type="ECO:0000259" key="8">
    <source>
        <dbReference type="PROSITE" id="PS50011"/>
    </source>
</evidence>
<dbReference type="PROSITE" id="PS00107">
    <property type="entry name" value="PROTEIN_KINASE_ATP"/>
    <property type="match status" value="1"/>
</dbReference>
<dbReference type="Pfam" id="PF00069">
    <property type="entry name" value="Pkinase"/>
    <property type="match status" value="1"/>
</dbReference>
<dbReference type="InterPro" id="IPR017441">
    <property type="entry name" value="Protein_kinase_ATP_BS"/>
</dbReference>
<keyword evidence="7 9" id="KW-0723">Serine/threonine-protein kinase</keyword>
<dbReference type="FunFam" id="1.10.510.10:FF:000549">
    <property type="entry name" value="Protein serine/threonine kinase (Ran1), putative"/>
    <property type="match status" value="1"/>
</dbReference>
<dbReference type="PANTHER" id="PTHR24348:SF68">
    <property type="entry name" value="SERINE_THREONINE-PROTEIN KINASE ATG1C"/>
    <property type="match status" value="1"/>
</dbReference>